<dbReference type="Proteomes" id="UP000036681">
    <property type="component" value="Unplaced"/>
</dbReference>
<evidence type="ECO:0000313" key="2">
    <source>
        <dbReference type="Proteomes" id="UP000036681"/>
    </source>
</evidence>
<evidence type="ECO:0000313" key="3">
    <source>
        <dbReference type="WBParaSite" id="ALUE_0001390801-mRNA-1"/>
    </source>
</evidence>
<proteinExistence type="predicted"/>
<name>A0A0M3I923_ASCLU</name>
<organism evidence="2 3">
    <name type="scientific">Ascaris lumbricoides</name>
    <name type="common">Giant roundworm</name>
    <dbReference type="NCBI Taxonomy" id="6252"/>
    <lineage>
        <taxon>Eukaryota</taxon>
        <taxon>Metazoa</taxon>
        <taxon>Ecdysozoa</taxon>
        <taxon>Nematoda</taxon>
        <taxon>Chromadorea</taxon>
        <taxon>Rhabditida</taxon>
        <taxon>Spirurina</taxon>
        <taxon>Ascaridomorpha</taxon>
        <taxon>Ascaridoidea</taxon>
        <taxon>Ascarididae</taxon>
        <taxon>Ascaris</taxon>
    </lineage>
</organism>
<keyword evidence="2" id="KW-1185">Reference proteome</keyword>
<feature type="region of interest" description="Disordered" evidence="1">
    <location>
        <begin position="1"/>
        <end position="59"/>
    </location>
</feature>
<protein>
    <submittedName>
        <fullName evidence="3">Lipoprotein</fullName>
    </submittedName>
</protein>
<evidence type="ECO:0000256" key="1">
    <source>
        <dbReference type="SAM" id="MobiDB-lite"/>
    </source>
</evidence>
<accession>A0A0M3I923</accession>
<reference evidence="3" key="1">
    <citation type="submission" date="2017-02" db="UniProtKB">
        <authorList>
            <consortium name="WormBaseParasite"/>
        </authorList>
    </citation>
    <scope>IDENTIFICATION</scope>
</reference>
<dbReference type="WBParaSite" id="ALUE_0001390801-mRNA-1">
    <property type="protein sequence ID" value="ALUE_0001390801-mRNA-1"/>
    <property type="gene ID" value="ALUE_0001390801"/>
</dbReference>
<sequence>MLFVVSGCGKKKSKQPDQAGAKSGPQKGNGKKPTENPPAADDIGAELQKESGIHNMDFI</sequence>
<dbReference type="AlphaFoldDB" id="A0A0M3I923"/>